<sequence>MNPSSRWLKPVAAVPREQLLLLRPGAPRHKSIISQSAIASRTCPALTPHLNKELEKHARSLLLHGNHLLVSLSCSAASLHHDIPPHQHHDRGSSTNKRFALFFFFLPSSFSPSPALFGSS</sequence>
<name>A0A9N7V3L9_PLEPL</name>
<evidence type="ECO:0000313" key="1">
    <source>
        <dbReference type="EMBL" id="CAB1442253.1"/>
    </source>
</evidence>
<organism evidence="1 2">
    <name type="scientific">Pleuronectes platessa</name>
    <name type="common">European plaice</name>
    <dbReference type="NCBI Taxonomy" id="8262"/>
    <lineage>
        <taxon>Eukaryota</taxon>
        <taxon>Metazoa</taxon>
        <taxon>Chordata</taxon>
        <taxon>Craniata</taxon>
        <taxon>Vertebrata</taxon>
        <taxon>Euteleostomi</taxon>
        <taxon>Actinopterygii</taxon>
        <taxon>Neopterygii</taxon>
        <taxon>Teleostei</taxon>
        <taxon>Neoteleostei</taxon>
        <taxon>Acanthomorphata</taxon>
        <taxon>Carangaria</taxon>
        <taxon>Pleuronectiformes</taxon>
        <taxon>Pleuronectoidei</taxon>
        <taxon>Pleuronectidae</taxon>
        <taxon>Pleuronectes</taxon>
    </lineage>
</organism>
<reference evidence="1" key="1">
    <citation type="submission" date="2020-03" db="EMBL/GenBank/DDBJ databases">
        <authorList>
            <person name="Weist P."/>
        </authorList>
    </citation>
    <scope>NUCLEOTIDE SEQUENCE</scope>
</reference>
<dbReference type="Proteomes" id="UP001153269">
    <property type="component" value="Unassembled WGS sequence"/>
</dbReference>
<proteinExistence type="predicted"/>
<gene>
    <name evidence="1" type="ORF">PLEPLA_LOCUS29938</name>
</gene>
<comment type="caution">
    <text evidence="1">The sequence shown here is derived from an EMBL/GenBank/DDBJ whole genome shotgun (WGS) entry which is preliminary data.</text>
</comment>
<dbReference type="AlphaFoldDB" id="A0A9N7V3L9"/>
<evidence type="ECO:0000313" key="2">
    <source>
        <dbReference type="Proteomes" id="UP001153269"/>
    </source>
</evidence>
<dbReference type="EMBL" id="CADEAL010002802">
    <property type="protein sequence ID" value="CAB1442253.1"/>
    <property type="molecule type" value="Genomic_DNA"/>
</dbReference>
<protein>
    <submittedName>
        <fullName evidence="1">Uncharacterized protein</fullName>
    </submittedName>
</protein>
<keyword evidence="2" id="KW-1185">Reference proteome</keyword>
<accession>A0A9N7V3L9</accession>